<proteinExistence type="predicted"/>
<dbReference type="EMBL" id="BLVO01000013">
    <property type="protein sequence ID" value="GFM33941.1"/>
    <property type="molecule type" value="Genomic_DNA"/>
</dbReference>
<dbReference type="PANTHER" id="PTHR38834:SF3">
    <property type="entry name" value="SOLUTE-BINDING PROTEIN FAMILY 3_N-TERMINAL DOMAIN-CONTAINING PROTEIN"/>
    <property type="match status" value="1"/>
</dbReference>
<dbReference type="SMART" id="SM00062">
    <property type="entry name" value="PBPb"/>
    <property type="match status" value="1"/>
</dbReference>
<dbReference type="InterPro" id="IPR001638">
    <property type="entry name" value="Solute-binding_3/MltF_N"/>
</dbReference>
<dbReference type="PANTHER" id="PTHR38834">
    <property type="entry name" value="PERIPLASMIC SUBSTRATE BINDING PROTEIN FAMILY 3"/>
    <property type="match status" value="1"/>
</dbReference>
<sequence>MLLLSPNSAGALTIYTVDEPPGNYISTSGELVGISVDMVKELQRRVGDTSRLVIMPEKRTLEEAAWRDDLLFFSFSRTDERENAFQWLMPLYRKAWNFYVLKAFSRNSYTLDTLRGMRIGAKIGDVREDFLRNNGFRKVESVTSHASNIRKLELGRIDAMVYDSVGMAFDCKQLGLSFANYRAVYEIGYSDVYVLFSRAVDENLVAQWRKAGKEMMSDGTYEKIALKWAKLLSEQYGIPSTMENGLLIFN</sequence>
<dbReference type="AlphaFoldDB" id="A0A7J0BL17"/>
<reference evidence="2 3" key="1">
    <citation type="submission" date="2020-05" db="EMBL/GenBank/DDBJ databases">
        <title>Draft genome sequence of Desulfovibrio sp. strain HN2T.</title>
        <authorList>
            <person name="Ueno A."/>
            <person name="Tamazawa S."/>
            <person name="Tamamura S."/>
            <person name="Murakami T."/>
            <person name="Kiyama T."/>
            <person name="Inomata H."/>
            <person name="Amano Y."/>
            <person name="Miyakawa K."/>
            <person name="Tamaki H."/>
            <person name="Naganuma T."/>
            <person name="Kaneko K."/>
        </authorList>
    </citation>
    <scope>NUCLEOTIDE SEQUENCE [LARGE SCALE GENOMIC DNA]</scope>
    <source>
        <strain evidence="2 3">HN2</strain>
    </source>
</reference>
<organism evidence="2 3">
    <name type="scientific">Desulfovibrio subterraneus</name>
    <dbReference type="NCBI Taxonomy" id="2718620"/>
    <lineage>
        <taxon>Bacteria</taxon>
        <taxon>Pseudomonadati</taxon>
        <taxon>Thermodesulfobacteriota</taxon>
        <taxon>Desulfovibrionia</taxon>
        <taxon>Desulfovibrionales</taxon>
        <taxon>Desulfovibrionaceae</taxon>
        <taxon>Desulfovibrio</taxon>
    </lineage>
</organism>
<accession>A0A7J0BL17</accession>
<dbReference type="SUPFAM" id="SSF53850">
    <property type="entry name" value="Periplasmic binding protein-like II"/>
    <property type="match status" value="1"/>
</dbReference>
<keyword evidence="3" id="KW-1185">Reference proteome</keyword>
<comment type="caution">
    <text evidence="2">The sequence shown here is derived from an EMBL/GenBank/DDBJ whole genome shotgun (WGS) entry which is preliminary data.</text>
</comment>
<dbReference type="Gene3D" id="3.40.190.10">
    <property type="entry name" value="Periplasmic binding protein-like II"/>
    <property type="match status" value="2"/>
</dbReference>
<protein>
    <submittedName>
        <fullName evidence="2">ABC transporter substrate-binding protein</fullName>
    </submittedName>
</protein>
<gene>
    <name evidence="2" type="ORF">DSM101010T_23060</name>
</gene>
<feature type="domain" description="Solute-binding protein family 3/N-terminal" evidence="1">
    <location>
        <begin position="11"/>
        <end position="232"/>
    </location>
</feature>
<evidence type="ECO:0000259" key="1">
    <source>
        <dbReference type="SMART" id="SM00062"/>
    </source>
</evidence>
<evidence type="ECO:0000313" key="2">
    <source>
        <dbReference type="EMBL" id="GFM33941.1"/>
    </source>
</evidence>
<name>A0A7J0BL17_9BACT</name>
<dbReference type="Pfam" id="PF00497">
    <property type="entry name" value="SBP_bac_3"/>
    <property type="match status" value="1"/>
</dbReference>
<dbReference type="Proteomes" id="UP000503840">
    <property type="component" value="Unassembled WGS sequence"/>
</dbReference>
<evidence type="ECO:0000313" key="3">
    <source>
        <dbReference type="Proteomes" id="UP000503840"/>
    </source>
</evidence>